<keyword evidence="1" id="KW-0812">Transmembrane</keyword>
<feature type="transmembrane region" description="Helical" evidence="1">
    <location>
        <begin position="41"/>
        <end position="62"/>
    </location>
</feature>
<evidence type="ECO:0000313" key="2">
    <source>
        <dbReference type="EMBL" id="CAA9484892.1"/>
    </source>
</evidence>
<organism evidence="2">
    <name type="scientific">uncultured Segetibacter sp</name>
    <dbReference type="NCBI Taxonomy" id="481133"/>
    <lineage>
        <taxon>Bacteria</taxon>
        <taxon>Pseudomonadati</taxon>
        <taxon>Bacteroidota</taxon>
        <taxon>Chitinophagia</taxon>
        <taxon>Chitinophagales</taxon>
        <taxon>Chitinophagaceae</taxon>
        <taxon>Segetibacter</taxon>
        <taxon>environmental samples</taxon>
    </lineage>
</organism>
<name>A0A6J4S2T6_9BACT</name>
<keyword evidence="1" id="KW-0472">Membrane</keyword>
<gene>
    <name evidence="2" type="ORF">AVDCRST_MAG96-1207</name>
</gene>
<feature type="transmembrane region" description="Helical" evidence="1">
    <location>
        <begin position="68"/>
        <end position="90"/>
    </location>
</feature>
<dbReference type="AlphaFoldDB" id="A0A6J4S2T6"/>
<keyword evidence="1" id="KW-1133">Transmembrane helix</keyword>
<accession>A0A6J4S2T6</accession>
<reference evidence="2" key="1">
    <citation type="submission" date="2020-02" db="EMBL/GenBank/DDBJ databases">
        <authorList>
            <person name="Meier V. D."/>
        </authorList>
    </citation>
    <scope>NUCLEOTIDE SEQUENCE</scope>
    <source>
        <strain evidence="2">AVDCRST_MAG96</strain>
    </source>
</reference>
<proteinExistence type="predicted"/>
<protein>
    <submittedName>
        <fullName evidence="2">Uncharacterized protein</fullName>
    </submittedName>
</protein>
<dbReference type="EMBL" id="CADCVN010000453">
    <property type="protein sequence ID" value="CAA9484892.1"/>
    <property type="molecule type" value="Genomic_DNA"/>
</dbReference>
<sequence length="124" mass="12997">MNMEGRLLVEDEIPTACATAERTDKSPSPSSCEMSFSGPSFAINVASSLFLSLVSFFSFLAVFFSNLYASFCASLAAAFSAFSAALALFLSDVSRASIAAIGAKNNGNMPPSLHEEAMASQFAL</sequence>
<evidence type="ECO:0000256" key="1">
    <source>
        <dbReference type="SAM" id="Phobius"/>
    </source>
</evidence>